<comment type="similarity">
    <text evidence="1">Belongs to the SMC family. SMC5 subfamily.</text>
</comment>
<dbReference type="Proteomes" id="UP000291116">
    <property type="component" value="Unassembled WGS sequence"/>
</dbReference>
<dbReference type="OrthoDB" id="10254973at2759"/>
<dbReference type="PANTHER" id="PTHR45916">
    <property type="entry name" value="STRUCTURAL MAINTENANCE OF CHROMOSOMES PROTEIN 5"/>
    <property type="match status" value="1"/>
</dbReference>
<dbReference type="GO" id="GO:0016887">
    <property type="term" value="F:ATP hydrolysis activity"/>
    <property type="evidence" value="ECO:0007669"/>
    <property type="project" value="InterPro"/>
</dbReference>
<dbReference type="Gene3D" id="3.40.50.300">
    <property type="entry name" value="P-loop containing nucleotide triphosphate hydrolases"/>
    <property type="match status" value="2"/>
</dbReference>
<name>A0A448ZMH9_9STRA</name>
<evidence type="ECO:0000256" key="5">
    <source>
        <dbReference type="SAM" id="MobiDB-lite"/>
    </source>
</evidence>
<dbReference type="SUPFAM" id="SSF52540">
    <property type="entry name" value="P-loop containing nucleoside triphosphate hydrolases"/>
    <property type="match status" value="2"/>
</dbReference>
<evidence type="ECO:0000313" key="8">
    <source>
        <dbReference type="Proteomes" id="UP000291116"/>
    </source>
</evidence>
<dbReference type="AlphaFoldDB" id="A0A448ZMH9"/>
<feature type="coiled-coil region" evidence="4">
    <location>
        <begin position="663"/>
        <end position="772"/>
    </location>
</feature>
<feature type="coiled-coil region" evidence="4">
    <location>
        <begin position="804"/>
        <end position="842"/>
    </location>
</feature>
<evidence type="ECO:0000313" key="7">
    <source>
        <dbReference type="EMBL" id="VEU43232.1"/>
    </source>
</evidence>
<feature type="coiled-coil region" evidence="4">
    <location>
        <begin position="225"/>
        <end position="382"/>
    </location>
</feature>
<dbReference type="EMBL" id="CAACVS010000531">
    <property type="protein sequence ID" value="VEU43232.1"/>
    <property type="molecule type" value="Genomic_DNA"/>
</dbReference>
<sequence length="1141" mass="130805">MPSSPRSDLEQMEEQAALARRLKTVGDYKHGSIKRIKLRKFLTYSAAEFSPGPRLNMVVGPNGTGKSSILCAICLGLGGEPRLLGRADQVTSFIQNGETEARIELEVVNEHGENVIVTRTIHGSGDGSSGSNRRANSNKSSTFTWNGEIVSGKKVQERASKDFQIQLDNLCTFLPQEKVGNFSGINSKDLLLETEKTLSDNKDLYEKHLKLIEMQTELRGGFSKVDNLNEKAAFLEAEVAKYKADVDRMEERRKAEEQADLLRKKLMWLKLDGVRETCLALKAQKEEAKQKVENLEDELEPLLQARDQAKEWLEKARNDVDAFEKKIKNEEKNMAKQKHKFDNHDDQIEETLAELATVDNTRAKYENDARLLRDKVGGLQEALDEEPPMEDLEEAFASARREQDAIKPRYNDSKTALLELNHEMSSVKDERNNVQRKLARLQNEKEQRRENVFRYFEDVRNAYHWINNNRGLFRKEVIGPVACEISPKSNDSAAFLEQHVANSVLKSFVVQDKSDYDLLYNKVRREQNIPININFVDRISQGEPRMFSEQKMAVLKRDHGVMGYLDESFDAPDIVVQVLKTNSAIHKVLVGSDRTQDSLDGRDLGRILSESEHHHGKLQSYCIFASKDGDSFKYTSQVSRYSGKPSLRVDDVRVARFLSRGASDDAKQRVTQKLREVKDRENEIQPKIEQCAREQEDLLLQVQQAQQRSKEIKAKIQTIKKLVQKLQNSKRKLREAEERLETDDEEEKRNLVRKLKQRLEASLKAMNAYSESNKKMVELTVEVAGFKVDKEFALVRARLSEEKAGDAETAIDTMRDEFRKAKQQFAQEKSRYKELAQRASEQAPLADENGEETDLKRKLEVDLAQFDREDLAQNALEEAEAKINSIQRDDSALRVYEEKTRELEEVRESLDDLKDRKERGQSELERMRVPWHSTLKEIIETVDKRFTKYMSELGCIGSVSLKDGDNDEDFLFEDYAVEIKVSFREGVKPTVLSSRVQSGGERSVSTIMYLMAMQDMMVSPFRCVDEINQGLDDRNERLVFKRIVENSTQAPGPNGPTDHCGQYWLITPKLLPNLTDMEVAAMNVVCIFNGAYNFKNPTDWCTRELIAIRKRRHEEIGDHDIGDDDDDDDDNTRNKMSKTGE</sequence>
<evidence type="ECO:0000256" key="3">
    <source>
        <dbReference type="ARBA" id="ARBA00023054"/>
    </source>
</evidence>
<proteinExistence type="inferred from homology"/>
<evidence type="ECO:0000256" key="2">
    <source>
        <dbReference type="ARBA" id="ARBA00018687"/>
    </source>
</evidence>
<feature type="compositionally biased region" description="Acidic residues" evidence="5">
    <location>
        <begin position="1121"/>
        <end position="1130"/>
    </location>
</feature>
<organism evidence="7 8">
    <name type="scientific">Pseudo-nitzschia multistriata</name>
    <dbReference type="NCBI Taxonomy" id="183589"/>
    <lineage>
        <taxon>Eukaryota</taxon>
        <taxon>Sar</taxon>
        <taxon>Stramenopiles</taxon>
        <taxon>Ochrophyta</taxon>
        <taxon>Bacillariophyta</taxon>
        <taxon>Bacillariophyceae</taxon>
        <taxon>Bacillariophycidae</taxon>
        <taxon>Bacillariales</taxon>
        <taxon>Bacillariaceae</taxon>
        <taxon>Pseudo-nitzschia</taxon>
    </lineage>
</organism>
<evidence type="ECO:0000256" key="1">
    <source>
        <dbReference type="ARBA" id="ARBA00010171"/>
    </source>
</evidence>
<accession>A0A448ZMH9</accession>
<feature type="region of interest" description="Disordered" evidence="5">
    <location>
        <begin position="120"/>
        <end position="140"/>
    </location>
</feature>
<dbReference type="Gene3D" id="1.10.287.1490">
    <property type="match status" value="1"/>
</dbReference>
<protein>
    <recommendedName>
        <fullName evidence="2">Structural maintenance of chromosomes protein 5</fullName>
    </recommendedName>
</protein>
<dbReference type="InterPro" id="IPR027417">
    <property type="entry name" value="P-loop_NTPase"/>
</dbReference>
<dbReference type="PANTHER" id="PTHR45916:SF1">
    <property type="entry name" value="STRUCTURAL MAINTENANCE OF CHROMOSOMES PROTEIN 5"/>
    <property type="match status" value="1"/>
</dbReference>
<evidence type="ECO:0000256" key="4">
    <source>
        <dbReference type="SAM" id="Coils"/>
    </source>
</evidence>
<feature type="coiled-coil region" evidence="4">
    <location>
        <begin position="869"/>
        <end position="923"/>
    </location>
</feature>
<feature type="coiled-coil region" evidence="4">
    <location>
        <begin position="417"/>
        <end position="451"/>
    </location>
</feature>
<dbReference type="GO" id="GO:0005634">
    <property type="term" value="C:nucleus"/>
    <property type="evidence" value="ECO:0007669"/>
    <property type="project" value="TreeGrafter"/>
</dbReference>
<dbReference type="Pfam" id="PF13476">
    <property type="entry name" value="AAA_23"/>
    <property type="match status" value="1"/>
</dbReference>
<feature type="compositionally biased region" description="Low complexity" evidence="5">
    <location>
        <begin position="129"/>
        <end position="140"/>
    </location>
</feature>
<dbReference type="GO" id="GO:0003697">
    <property type="term" value="F:single-stranded DNA binding"/>
    <property type="evidence" value="ECO:0007669"/>
    <property type="project" value="TreeGrafter"/>
</dbReference>
<dbReference type="GO" id="GO:0030915">
    <property type="term" value="C:Smc5-Smc6 complex"/>
    <property type="evidence" value="ECO:0007669"/>
    <property type="project" value="TreeGrafter"/>
</dbReference>
<dbReference type="InterPro" id="IPR038729">
    <property type="entry name" value="Rad50/SbcC_AAA"/>
</dbReference>
<evidence type="ECO:0000259" key="6">
    <source>
        <dbReference type="Pfam" id="PF13476"/>
    </source>
</evidence>
<gene>
    <name evidence="7" type="ORF">PSNMU_V1.4_AUG-EV-PASAV3_0102810</name>
</gene>
<dbReference type="GO" id="GO:0000724">
    <property type="term" value="P:double-strand break repair via homologous recombination"/>
    <property type="evidence" value="ECO:0007669"/>
    <property type="project" value="TreeGrafter"/>
</dbReference>
<feature type="domain" description="Rad50/SbcC-type AAA" evidence="6">
    <location>
        <begin position="35"/>
        <end position="302"/>
    </location>
</feature>
<keyword evidence="8" id="KW-1185">Reference proteome</keyword>
<feature type="region of interest" description="Disordered" evidence="5">
    <location>
        <begin position="1117"/>
        <end position="1141"/>
    </location>
</feature>
<keyword evidence="3 4" id="KW-0175">Coiled coil</keyword>
<reference evidence="7 8" key="1">
    <citation type="submission" date="2019-01" db="EMBL/GenBank/DDBJ databases">
        <authorList>
            <person name="Ferrante I. M."/>
        </authorList>
    </citation>
    <scope>NUCLEOTIDE SEQUENCE [LARGE SCALE GENOMIC DNA]</scope>
    <source>
        <strain evidence="7 8">B856</strain>
    </source>
</reference>